<accession>A0A1L7I9J4</accession>
<dbReference type="Proteomes" id="UP000186230">
    <property type="component" value="Chromosome"/>
</dbReference>
<protein>
    <submittedName>
        <fullName evidence="1">Uncharacterized protein</fullName>
    </submittedName>
</protein>
<name>A0A1L7I9J4_9FLAO</name>
<evidence type="ECO:0000313" key="2">
    <source>
        <dbReference type="Proteomes" id="UP000186230"/>
    </source>
</evidence>
<keyword evidence="2" id="KW-1185">Reference proteome</keyword>
<dbReference type="STRING" id="1229726.GRFL_3553"/>
<dbReference type="KEGG" id="gfl:GRFL_3553"/>
<sequence length="563" mass="64123">MKTKMKKRIAIMIIVAVFAFTAQAQQNVRLELKNANVGAEQVYAQVNTSMLLTGEYLYYSVYCLEKGTNTRSSLSKIAYVSILNKAGEQVFNETLDLKNGKAYGDYFVPTNLPSGNYKLLAYTNWMKNNGQDSFFEQDLFIVNPYTSAQTAIRKDSLVYRKYAEKGNSGKLKITGNTYGKREKVQLELDNLPKGSYSVSVRQFDSIPHPSERSAVAFNQVISGKNTFENGSFTLPDLRGKLLSGQIRSSQGLSVSNKKIALSVPGEEYFLRIANTKDDGSFYFNVPENFTEEKAFVKVLDTAGFEIKLSEQQLPHIEKLEFEDYGVDLKSQKWIEDHSVYNQIENAYFSLKPDTVRVNQQSNLFDGLDQIEYVLDEYTRFKTVRETFVEVVPYARVRNENGKMAFRVLGKAPYQDFQGIPLVVIDGIPVSDPDEFIRNYESVKIDKIKVIQDKFYFGSALYKGVIIIQTFNADFAENYRDSSAKEIRLTSGNIRKNYFRQDYSKNDGNLPDFRTQLLWEPEFTGEQKDISFYTSDVPGIYEISVQGFTAEGEPVSIYGSFKVQ</sequence>
<evidence type="ECO:0000313" key="1">
    <source>
        <dbReference type="EMBL" id="APU70277.1"/>
    </source>
</evidence>
<organism evidence="1 2">
    <name type="scientific">Christiangramia flava JLT2011</name>
    <dbReference type="NCBI Taxonomy" id="1229726"/>
    <lineage>
        <taxon>Bacteria</taxon>
        <taxon>Pseudomonadati</taxon>
        <taxon>Bacteroidota</taxon>
        <taxon>Flavobacteriia</taxon>
        <taxon>Flavobacteriales</taxon>
        <taxon>Flavobacteriaceae</taxon>
        <taxon>Christiangramia</taxon>
    </lineage>
</organism>
<reference evidence="1 2" key="1">
    <citation type="submission" date="2016-07" db="EMBL/GenBank/DDBJ databases">
        <title>Multi-omics approach to identify versatile polysaccharide utilization systems of a marine flavobacterium Gramella flava.</title>
        <authorList>
            <person name="Tang K."/>
        </authorList>
    </citation>
    <scope>NUCLEOTIDE SEQUENCE [LARGE SCALE GENOMIC DNA]</scope>
    <source>
        <strain evidence="1 2">JLT2011</strain>
    </source>
</reference>
<proteinExistence type="predicted"/>
<gene>
    <name evidence="1" type="ORF">GRFL_3553</name>
</gene>
<dbReference type="AlphaFoldDB" id="A0A1L7I9J4"/>
<dbReference type="EMBL" id="CP016359">
    <property type="protein sequence ID" value="APU70277.1"/>
    <property type="molecule type" value="Genomic_DNA"/>
</dbReference>